<feature type="region of interest" description="Disordered" evidence="1">
    <location>
        <begin position="1"/>
        <end position="20"/>
    </location>
</feature>
<reference evidence="2 3" key="1">
    <citation type="submission" date="2018-04" db="EMBL/GenBank/DDBJ databases">
        <title>Genomic Encyclopedia of Archaeal and Bacterial Type Strains, Phase II (KMG-II): from individual species to whole genera.</title>
        <authorList>
            <person name="Goeker M."/>
        </authorList>
    </citation>
    <scope>NUCLEOTIDE SEQUENCE [LARGE SCALE GENOMIC DNA]</scope>
    <source>
        <strain evidence="2 3">DSM 29329</strain>
    </source>
</reference>
<evidence type="ECO:0000313" key="3">
    <source>
        <dbReference type="Proteomes" id="UP000244069"/>
    </source>
</evidence>
<comment type="caution">
    <text evidence="2">The sequence shown here is derived from an EMBL/GenBank/DDBJ whole genome shotgun (WGS) entry which is preliminary data.</text>
</comment>
<dbReference type="EMBL" id="QBKN01000020">
    <property type="protein sequence ID" value="PTX45659.1"/>
    <property type="molecule type" value="Genomic_DNA"/>
</dbReference>
<evidence type="ECO:0000313" key="2">
    <source>
        <dbReference type="EMBL" id="PTX45659.1"/>
    </source>
</evidence>
<evidence type="ECO:0000256" key="1">
    <source>
        <dbReference type="SAM" id="MobiDB-lite"/>
    </source>
</evidence>
<dbReference type="AlphaFoldDB" id="A0A2T6APB3"/>
<keyword evidence="3" id="KW-1185">Reference proteome</keyword>
<organism evidence="2 3">
    <name type="scientific">Allosediminivita pacifica</name>
    <dbReference type="NCBI Taxonomy" id="1267769"/>
    <lineage>
        <taxon>Bacteria</taxon>
        <taxon>Pseudomonadati</taxon>
        <taxon>Pseudomonadota</taxon>
        <taxon>Alphaproteobacteria</taxon>
        <taxon>Rhodobacterales</taxon>
        <taxon>Paracoccaceae</taxon>
        <taxon>Allosediminivita</taxon>
    </lineage>
</organism>
<dbReference type="RefSeq" id="WP_107977612.1">
    <property type="nucleotide sequence ID" value="NZ_BMEZ01000008.1"/>
</dbReference>
<name>A0A2T6APB3_9RHOB</name>
<sequence>MMPQLQTSADLQQYPSPASPVQDEQATALLNHLRIVGLQCRARARTDLFHACAALSGDSNVARSAYAEVLMRCLSQALGRQAILHRPGEAEVSFDEAWLVRLAKALNGGDTASATFLLNSRVPVHARRNLVFLLQGITDQFSLD</sequence>
<feature type="compositionally biased region" description="Polar residues" evidence="1">
    <location>
        <begin position="1"/>
        <end position="16"/>
    </location>
</feature>
<protein>
    <submittedName>
        <fullName evidence="2">Uncharacterized protein</fullName>
    </submittedName>
</protein>
<gene>
    <name evidence="2" type="ORF">C8N44_12013</name>
</gene>
<proteinExistence type="predicted"/>
<accession>A0A2T6APB3</accession>
<dbReference type="Proteomes" id="UP000244069">
    <property type="component" value="Unassembled WGS sequence"/>
</dbReference>